<dbReference type="PANTHER" id="PTHR21013:SF10">
    <property type="entry name" value="ATP SYNTHASE MITOCHONDRIAL F1 COMPLEX ASSEMBLY FACTOR 2"/>
    <property type="match status" value="1"/>
</dbReference>
<accession>A0AAU7XEW9</accession>
<dbReference type="SUPFAM" id="SSF160909">
    <property type="entry name" value="ATP12-like"/>
    <property type="match status" value="1"/>
</dbReference>
<feature type="region of interest" description="Disordered" evidence="4">
    <location>
        <begin position="1"/>
        <end position="23"/>
    </location>
</feature>
<protein>
    <submittedName>
        <fullName evidence="5">ATP12 family protein</fullName>
    </submittedName>
</protein>
<dbReference type="KEGG" id="mflg:ABS361_04700"/>
<dbReference type="PANTHER" id="PTHR21013">
    <property type="entry name" value="ATP SYNTHASE MITOCHONDRIAL F1 COMPLEX ASSEMBLY FACTOR 2/ATP12 PROTEIN, MITOCHONDRIAL PRECURSOR"/>
    <property type="match status" value="1"/>
</dbReference>
<comment type="similarity">
    <text evidence="1">Belongs to the ATP12 family.</text>
</comment>
<proteinExistence type="inferred from homology"/>
<gene>
    <name evidence="5" type="ORF">ABS361_04700</name>
</gene>
<dbReference type="InterPro" id="IPR023335">
    <property type="entry name" value="ATP12_ortho_dom_sf"/>
</dbReference>
<dbReference type="RefSeq" id="WP_407050677.1">
    <property type="nucleotide sequence ID" value="NZ_CP158568.1"/>
</dbReference>
<dbReference type="InterPro" id="IPR042272">
    <property type="entry name" value="ATP12_ATP_synth-F1-assembly_N"/>
</dbReference>
<organism evidence="5">
    <name type="scientific">Methyloraptor flagellatus</name>
    <dbReference type="NCBI Taxonomy" id="3162530"/>
    <lineage>
        <taxon>Bacteria</taxon>
        <taxon>Pseudomonadati</taxon>
        <taxon>Pseudomonadota</taxon>
        <taxon>Alphaproteobacteria</taxon>
        <taxon>Hyphomicrobiales</taxon>
        <taxon>Ancalomicrobiaceae</taxon>
        <taxon>Methyloraptor</taxon>
    </lineage>
</organism>
<dbReference type="AlphaFoldDB" id="A0AAU7XEW9"/>
<dbReference type="Pfam" id="PF07542">
    <property type="entry name" value="ATP12"/>
    <property type="match status" value="1"/>
</dbReference>
<evidence type="ECO:0000256" key="1">
    <source>
        <dbReference type="ARBA" id="ARBA00008231"/>
    </source>
</evidence>
<evidence type="ECO:0000256" key="2">
    <source>
        <dbReference type="ARBA" id="ARBA00022946"/>
    </source>
</evidence>
<dbReference type="Gene3D" id="1.10.3580.10">
    <property type="entry name" value="ATP12 ATPase"/>
    <property type="match status" value="1"/>
</dbReference>
<evidence type="ECO:0000256" key="3">
    <source>
        <dbReference type="ARBA" id="ARBA00023186"/>
    </source>
</evidence>
<dbReference type="EMBL" id="CP158568">
    <property type="protein sequence ID" value="XBY45582.1"/>
    <property type="molecule type" value="Genomic_DNA"/>
</dbReference>
<name>A0AAU7XEW9_9HYPH</name>
<sequence>MSDPRDFFSLDVGDGPEGGEADPIRRAKNLAKRDLPKRFYKDVAVETVDGGFRVTLDGRAMKTPAKRPLVVPTAALADVIAAEWRGQGSEIDPGTMPVTRLANSVVDGVVDRMVEVAEDAAKYAGTDLICYRAEQPERLVERQTALWDPILDWAEEALGARFLVADGVIHVAQDAEALMAVRKAFGAYGPWALAGLHTVTTLTGSALVALALARGRLDADAAWEAAHVDEHWSFEVWGRDAEAEARLAHRRTEFDAAVSFLAVDRRV</sequence>
<dbReference type="GO" id="GO:0043461">
    <property type="term" value="P:proton-transporting ATP synthase complex assembly"/>
    <property type="evidence" value="ECO:0007669"/>
    <property type="project" value="InterPro"/>
</dbReference>
<dbReference type="Gene3D" id="3.30.2180.10">
    <property type="entry name" value="ATP12-like"/>
    <property type="match status" value="1"/>
</dbReference>
<reference evidence="5" key="1">
    <citation type="submission" date="2024-06" db="EMBL/GenBank/DDBJ databases">
        <title>Methylostella associata gen. nov., sp. nov., a novel Ancalomicrobiaceae-affiliated facultatively methylotrophic bacteria that feed on methanotrophs of the genus Methylococcus.</title>
        <authorList>
            <person name="Saltykova V."/>
            <person name="Danilova O.V."/>
            <person name="Oshkin I.Y."/>
            <person name="Belova S.E."/>
            <person name="Pimenov N.V."/>
            <person name="Dedysh S.N."/>
        </authorList>
    </citation>
    <scope>NUCLEOTIDE SEQUENCE</scope>
    <source>
        <strain evidence="5">S20</strain>
    </source>
</reference>
<evidence type="ECO:0000313" key="5">
    <source>
        <dbReference type="EMBL" id="XBY45582.1"/>
    </source>
</evidence>
<evidence type="ECO:0000256" key="4">
    <source>
        <dbReference type="SAM" id="MobiDB-lite"/>
    </source>
</evidence>
<dbReference type="InterPro" id="IPR011419">
    <property type="entry name" value="ATP12_ATP_synth-F1-assembly"/>
</dbReference>
<keyword evidence="3" id="KW-0143">Chaperone</keyword>
<keyword evidence="2" id="KW-0809">Transit peptide</keyword>